<evidence type="ECO:0000256" key="1">
    <source>
        <dbReference type="ARBA" id="ARBA00022801"/>
    </source>
</evidence>
<dbReference type="EMBL" id="JACOGD010000005">
    <property type="protein sequence ID" value="MBC3932155.1"/>
    <property type="molecule type" value="Genomic_DNA"/>
</dbReference>
<evidence type="ECO:0000313" key="3">
    <source>
        <dbReference type="Proteomes" id="UP000654304"/>
    </source>
</evidence>
<protein>
    <submittedName>
        <fullName evidence="2">Agmatine deiminase family protein</fullName>
    </submittedName>
</protein>
<dbReference type="Proteomes" id="UP000654304">
    <property type="component" value="Unassembled WGS sequence"/>
</dbReference>
<dbReference type="PANTHER" id="PTHR31377">
    <property type="entry name" value="AGMATINE DEIMINASE-RELATED"/>
    <property type="match status" value="1"/>
</dbReference>
<dbReference type="InterPro" id="IPR007466">
    <property type="entry name" value="Peptidyl-Arg-deiminase_porph"/>
</dbReference>
<dbReference type="SUPFAM" id="SSF55909">
    <property type="entry name" value="Pentein"/>
    <property type="match status" value="1"/>
</dbReference>
<keyword evidence="3" id="KW-1185">Reference proteome</keyword>
<reference evidence="2 3" key="1">
    <citation type="submission" date="2020-08" db="EMBL/GenBank/DDBJ databases">
        <title>Novel species isolated from subtropical streams in China.</title>
        <authorList>
            <person name="Lu H."/>
        </authorList>
    </citation>
    <scope>NUCLEOTIDE SEQUENCE [LARGE SCALE GENOMIC DNA]</scope>
    <source>
        <strain evidence="2 3">CY22W</strain>
    </source>
</reference>
<accession>A0ABR7A5I3</accession>
<keyword evidence="1" id="KW-0378">Hydrolase</keyword>
<dbReference type="Pfam" id="PF04371">
    <property type="entry name" value="PAD_porph"/>
    <property type="match status" value="1"/>
</dbReference>
<dbReference type="PANTHER" id="PTHR31377:SF0">
    <property type="entry name" value="AGMATINE DEIMINASE-RELATED"/>
    <property type="match status" value="1"/>
</dbReference>
<organism evidence="2 3">
    <name type="scientific">Undibacterium curvum</name>
    <dbReference type="NCBI Taxonomy" id="2762294"/>
    <lineage>
        <taxon>Bacteria</taxon>
        <taxon>Pseudomonadati</taxon>
        <taxon>Pseudomonadota</taxon>
        <taxon>Betaproteobacteria</taxon>
        <taxon>Burkholderiales</taxon>
        <taxon>Oxalobacteraceae</taxon>
        <taxon>Undibacterium</taxon>
    </lineage>
</organism>
<comment type="caution">
    <text evidence="2">The sequence shown here is derived from an EMBL/GenBank/DDBJ whole genome shotgun (WGS) entry which is preliminary data.</text>
</comment>
<gene>
    <name evidence="2" type="ORF">H8K43_10755</name>
</gene>
<proteinExistence type="predicted"/>
<name>A0ABR7A5I3_9BURK</name>
<evidence type="ECO:0000313" key="2">
    <source>
        <dbReference type="EMBL" id="MBC3932155.1"/>
    </source>
</evidence>
<dbReference type="Gene3D" id="3.75.10.10">
    <property type="entry name" value="L-arginine/glycine Amidinotransferase, Chain A"/>
    <property type="match status" value="1"/>
</dbReference>
<sequence>MLASSAIAPAALSACGGGSDAAAATPDPQQPVAIQPDWLLPDEGDRHLCSWMSFNVSADIWGSRMLTPVQDALARIANAIIQFEALKVIVSPANLAAAKAKLDPRIQLVIAASDDLWIRDTGCLTVRNRKGQRRAISFNFNGWGNKQRHEQDATVAATMSSNSQLPMLRSRLVLEGGGIEVDGQGTAIITESCVLNSNRNPGWSKAEAEAELLATLGIRKVIWLPGIAGKDITDGHTDFYARFIRPGVVVANLEQDTAHYDYALTRRHLDILRNATDVNNQRLQITTLSPPAQIRPEFSSKDFAAGYINFYLLNGAVLCPEFGDRSADEAARSALAGLYPERKIVMLNIDPIAWGGGGIHCATQHEIAS</sequence>